<evidence type="ECO:0000313" key="4">
    <source>
        <dbReference type="EMBL" id="RCI14104.1"/>
    </source>
</evidence>
<dbReference type="InterPro" id="IPR035940">
    <property type="entry name" value="CAP_sf"/>
</dbReference>
<feature type="region of interest" description="Disordered" evidence="1">
    <location>
        <begin position="127"/>
        <end position="234"/>
    </location>
</feature>
<dbReference type="STRING" id="1330021.A0A367LI49"/>
<dbReference type="EMBL" id="LKCN02000005">
    <property type="protein sequence ID" value="RCI14104.1"/>
    <property type="molecule type" value="Genomic_DNA"/>
</dbReference>
<accession>A0A367LI49</accession>
<feature type="signal peptide" evidence="2">
    <location>
        <begin position="1"/>
        <end position="21"/>
    </location>
</feature>
<dbReference type="AlphaFoldDB" id="A0A367LI49"/>
<feature type="compositionally biased region" description="Polar residues" evidence="1">
    <location>
        <begin position="127"/>
        <end position="158"/>
    </location>
</feature>
<dbReference type="PANTHER" id="PTHR10334">
    <property type="entry name" value="CYSTEINE-RICH SECRETORY PROTEIN-RELATED"/>
    <property type="match status" value="1"/>
</dbReference>
<dbReference type="CDD" id="cd05380">
    <property type="entry name" value="CAP_euk"/>
    <property type="match status" value="1"/>
</dbReference>
<dbReference type="Proteomes" id="UP000253664">
    <property type="component" value="Unassembled WGS sequence"/>
</dbReference>
<feature type="compositionally biased region" description="Polar residues" evidence="1">
    <location>
        <begin position="272"/>
        <end position="293"/>
    </location>
</feature>
<evidence type="ECO:0000256" key="1">
    <source>
        <dbReference type="SAM" id="MobiDB-lite"/>
    </source>
</evidence>
<proteinExistence type="predicted"/>
<dbReference type="SMART" id="SM00198">
    <property type="entry name" value="SCP"/>
    <property type="match status" value="1"/>
</dbReference>
<dbReference type="OrthoDB" id="337038at2759"/>
<evidence type="ECO:0000313" key="5">
    <source>
        <dbReference type="Proteomes" id="UP000253664"/>
    </source>
</evidence>
<protein>
    <recommendedName>
        <fullName evidence="3">SCP domain-containing protein</fullName>
    </recommendedName>
</protein>
<organism evidence="4 5">
    <name type="scientific">Ophiocordyceps polyrhachis-furcata BCC 54312</name>
    <dbReference type="NCBI Taxonomy" id="1330021"/>
    <lineage>
        <taxon>Eukaryota</taxon>
        <taxon>Fungi</taxon>
        <taxon>Dikarya</taxon>
        <taxon>Ascomycota</taxon>
        <taxon>Pezizomycotina</taxon>
        <taxon>Sordariomycetes</taxon>
        <taxon>Hypocreomycetidae</taxon>
        <taxon>Hypocreales</taxon>
        <taxon>Ophiocordycipitaceae</taxon>
        <taxon>Ophiocordyceps</taxon>
    </lineage>
</organism>
<keyword evidence="2" id="KW-0732">Signal</keyword>
<evidence type="ECO:0000256" key="2">
    <source>
        <dbReference type="SAM" id="SignalP"/>
    </source>
</evidence>
<feature type="region of interest" description="Disordered" evidence="1">
    <location>
        <begin position="269"/>
        <end position="293"/>
    </location>
</feature>
<comment type="caution">
    <text evidence="4">The sequence shown here is derived from an EMBL/GenBank/DDBJ whole genome shotgun (WGS) entry which is preliminary data.</text>
</comment>
<feature type="compositionally biased region" description="Low complexity" evidence="1">
    <location>
        <begin position="178"/>
        <end position="202"/>
    </location>
</feature>
<name>A0A367LI49_9HYPO</name>
<dbReference type="SUPFAM" id="SSF55797">
    <property type="entry name" value="PR-1-like"/>
    <property type="match status" value="1"/>
</dbReference>
<dbReference type="Pfam" id="PF00188">
    <property type="entry name" value="CAP"/>
    <property type="match status" value="1"/>
</dbReference>
<gene>
    <name evidence="4" type="ORF">L249_8228</name>
</gene>
<feature type="compositionally biased region" description="Low complexity" evidence="1">
    <location>
        <begin position="219"/>
        <end position="230"/>
    </location>
</feature>
<dbReference type="InterPro" id="IPR014044">
    <property type="entry name" value="CAP_dom"/>
</dbReference>
<feature type="compositionally biased region" description="Acidic residues" evidence="1">
    <location>
        <begin position="72"/>
        <end position="92"/>
    </location>
</feature>
<dbReference type="Gene3D" id="3.40.33.10">
    <property type="entry name" value="CAP"/>
    <property type="match status" value="1"/>
</dbReference>
<feature type="compositionally biased region" description="Polar residues" evidence="1">
    <location>
        <begin position="203"/>
        <end position="212"/>
    </location>
</feature>
<sequence length="496" mass="54110">PTTPRMRSFYIVALALPLTAALPYSTAWSDGSGVDVQVQNEIEYSFEGGNVDQGAVVTFNNHDEKAAAQAGFDDDDDDDDDDDFFRDDDDDDDDVGIVASWKYSWAHEAPPGNDFKAEVNGHGRITSTQAGKDASAEQNRGQEPVNTPSEEAKNAQSTEAEKPSEEVVDSFQPSPLLSSGSGSSSGSSSSSSSSSSISSSSINTEPTTSTIDKPTLRVSPTPATSSNSSALFQSPKATMTQASLDSPVAVVSSSPVAVISSSPVVVSSSAIENNSPSPTTTTQAISPSVMTTTGSSQDRTYALNLHNNVRPAHEAPKLEWSDELEKKALLWAQQCIFDHPSKDDAFESQFASHSQNIAFRSHNDTDNFLKALYVSFEHWYYKESNWFDYQTQDIRADADWNDGPDVGHFKNIASRNLDELGCATYMCPKLYMDRSRSEYSAVTEAAYTVCDFARKDKRERLPIHEYIAHESRKTIVKPVGRVPPIEEARWDALQTA</sequence>
<feature type="chain" id="PRO_5016621552" description="SCP domain-containing protein" evidence="2">
    <location>
        <begin position="22"/>
        <end position="496"/>
    </location>
</feature>
<feature type="non-terminal residue" evidence="4">
    <location>
        <position position="1"/>
    </location>
</feature>
<feature type="domain" description="SCP" evidence="3">
    <location>
        <begin position="297"/>
        <end position="459"/>
    </location>
</feature>
<feature type="region of interest" description="Disordered" evidence="1">
    <location>
        <begin position="68"/>
        <end position="92"/>
    </location>
</feature>
<evidence type="ECO:0000259" key="3">
    <source>
        <dbReference type="SMART" id="SM00198"/>
    </source>
</evidence>
<reference evidence="4 5" key="1">
    <citation type="journal article" date="2015" name="BMC Genomics">
        <title>Insights from the genome of Ophiocordyceps polyrhachis-furcata to pathogenicity and host specificity in insect fungi.</title>
        <authorList>
            <person name="Wichadakul D."/>
            <person name="Kobmoo N."/>
            <person name="Ingsriswang S."/>
            <person name="Tangphatsornruang S."/>
            <person name="Chantasingh D."/>
            <person name="Luangsa-ard J.J."/>
            <person name="Eurwilaichitr L."/>
        </authorList>
    </citation>
    <scope>NUCLEOTIDE SEQUENCE [LARGE SCALE GENOMIC DNA]</scope>
    <source>
        <strain evidence="4 5">BCC 54312</strain>
    </source>
</reference>
<keyword evidence="5" id="KW-1185">Reference proteome</keyword>
<dbReference type="InterPro" id="IPR001283">
    <property type="entry name" value="CRISP-related"/>
</dbReference>